<dbReference type="CDD" id="cd00130">
    <property type="entry name" value="PAS"/>
    <property type="match status" value="1"/>
</dbReference>
<dbReference type="PROSITE" id="PS50113">
    <property type="entry name" value="PAC"/>
    <property type="match status" value="1"/>
</dbReference>
<dbReference type="CDD" id="cd01949">
    <property type="entry name" value="GGDEF"/>
    <property type="match status" value="1"/>
</dbReference>
<keyword evidence="5" id="KW-1185">Reference proteome</keyword>
<dbReference type="FunFam" id="3.30.70.270:FF:000001">
    <property type="entry name" value="Diguanylate cyclase domain protein"/>
    <property type="match status" value="1"/>
</dbReference>
<sequence length="549" mass="64125">MLITNQMLVDGIEDMVFVMRVEDDGERLFYQIINQTARESLLHKEVIGKELREVLDQVTAEHLYRHYRKAIDQRTTHDYEDVFFSPLGGECFAKTTLTPVVEGGKVTCVVGVTRDITEQKKLEKQRNISKQRLKVSRQRYKSLFEESTQPIIYINKLGKIIRMNKACRRFFSQIYQKNQERYFFDILKTTDQELMIQKFKETKQGKPQSLEVTIMSENHFEVKLQIEFIPMMVDREVEGVYLMLKDMTAELFAKDALMKSEERFRLIAENSSDLIQIIDRNGRFTYVSPSHERVLGFPMLEFSERSIDDLVADEHKELILDVLEQTHNENHAKKLEVKFRNASGKSQWFELKIEPVFTSDGLYHHTNIVARDIEERKKYEKELRRLAFRDPLTGLANRRLFDDRMQKVKAKAERDQIPFAVVMLDLDDFKSINDQFGHDAGDQVIIQISKRLLNTVREMDTVGRLGGDEFIILLPEIATKENLNRFIKRLEANLDKPFLVENQLLTLGVSFGAVLSDRKSINRPNSIIIEADRALYEAKRSGKNRSIIL</sequence>
<dbReference type="PANTHER" id="PTHR44757">
    <property type="entry name" value="DIGUANYLATE CYCLASE DGCP"/>
    <property type="match status" value="1"/>
</dbReference>
<dbReference type="STRING" id="698758.AXY_18770"/>
<dbReference type="SUPFAM" id="SSF55073">
    <property type="entry name" value="Nucleotide cyclase"/>
    <property type="match status" value="1"/>
</dbReference>
<evidence type="ECO:0000313" key="4">
    <source>
        <dbReference type="EMBL" id="BAM48009.1"/>
    </source>
</evidence>
<evidence type="ECO:0000259" key="1">
    <source>
        <dbReference type="PROSITE" id="PS50112"/>
    </source>
</evidence>
<dbReference type="InterPro" id="IPR000160">
    <property type="entry name" value="GGDEF_dom"/>
</dbReference>
<dbReference type="PANTHER" id="PTHR44757:SF2">
    <property type="entry name" value="BIOFILM ARCHITECTURE MAINTENANCE PROTEIN MBAA"/>
    <property type="match status" value="1"/>
</dbReference>
<dbReference type="PROSITE" id="PS50887">
    <property type="entry name" value="GGDEF"/>
    <property type="match status" value="1"/>
</dbReference>
<dbReference type="SMART" id="SM00267">
    <property type="entry name" value="GGDEF"/>
    <property type="match status" value="1"/>
</dbReference>
<dbReference type="Gene3D" id="3.30.70.270">
    <property type="match status" value="1"/>
</dbReference>
<dbReference type="SMART" id="SM00091">
    <property type="entry name" value="PAS"/>
    <property type="match status" value="2"/>
</dbReference>
<dbReference type="Pfam" id="PF00990">
    <property type="entry name" value="GGDEF"/>
    <property type="match status" value="1"/>
</dbReference>
<dbReference type="HOGENOM" id="CLU_000445_11_4_9"/>
<dbReference type="Gene3D" id="3.30.450.20">
    <property type="entry name" value="PAS domain"/>
    <property type="match status" value="3"/>
</dbReference>
<feature type="domain" description="PAS" evidence="1">
    <location>
        <begin position="260"/>
        <end position="330"/>
    </location>
</feature>
<dbReference type="Proteomes" id="UP000006294">
    <property type="component" value="Chromosome"/>
</dbReference>
<dbReference type="EMBL" id="AP012050">
    <property type="protein sequence ID" value="BAM48009.1"/>
    <property type="molecule type" value="Genomic_DNA"/>
</dbReference>
<dbReference type="InterPro" id="IPR000700">
    <property type="entry name" value="PAS-assoc_C"/>
</dbReference>
<dbReference type="InterPro" id="IPR013656">
    <property type="entry name" value="PAS_4"/>
</dbReference>
<dbReference type="SMART" id="SM00086">
    <property type="entry name" value="PAC"/>
    <property type="match status" value="2"/>
</dbReference>
<dbReference type="KEGG" id="axl:AXY_18770"/>
<feature type="domain" description="GGDEF" evidence="3">
    <location>
        <begin position="417"/>
        <end position="549"/>
    </location>
</feature>
<dbReference type="InterPro" id="IPR000014">
    <property type="entry name" value="PAS"/>
</dbReference>
<dbReference type="PATRIC" id="fig|698758.3.peg.1879"/>
<evidence type="ECO:0000313" key="5">
    <source>
        <dbReference type="Proteomes" id="UP000006294"/>
    </source>
</evidence>
<dbReference type="NCBIfam" id="TIGR00229">
    <property type="entry name" value="sensory_box"/>
    <property type="match status" value="3"/>
</dbReference>
<gene>
    <name evidence="4" type="ordered locus">AXY_18770</name>
</gene>
<dbReference type="eggNOG" id="COG2199">
    <property type="taxonomic scope" value="Bacteria"/>
</dbReference>
<dbReference type="OrthoDB" id="9759607at2"/>
<accession>K0IZR3</accession>
<evidence type="ECO:0000259" key="3">
    <source>
        <dbReference type="PROSITE" id="PS50887"/>
    </source>
</evidence>
<dbReference type="Pfam" id="PF08448">
    <property type="entry name" value="PAS_4"/>
    <property type="match status" value="1"/>
</dbReference>
<dbReference type="PROSITE" id="PS50112">
    <property type="entry name" value="PAS"/>
    <property type="match status" value="1"/>
</dbReference>
<dbReference type="NCBIfam" id="TIGR00254">
    <property type="entry name" value="GGDEF"/>
    <property type="match status" value="1"/>
</dbReference>
<dbReference type="Pfam" id="PF13426">
    <property type="entry name" value="PAS_9"/>
    <property type="match status" value="2"/>
</dbReference>
<name>K0IZR3_AMPXN</name>
<proteinExistence type="predicted"/>
<dbReference type="InterPro" id="IPR029787">
    <property type="entry name" value="Nucleotide_cyclase"/>
</dbReference>
<evidence type="ECO:0000259" key="2">
    <source>
        <dbReference type="PROSITE" id="PS50113"/>
    </source>
</evidence>
<dbReference type="SUPFAM" id="SSF55785">
    <property type="entry name" value="PYP-like sensor domain (PAS domain)"/>
    <property type="match status" value="3"/>
</dbReference>
<dbReference type="InterPro" id="IPR052155">
    <property type="entry name" value="Biofilm_reg_signaling"/>
</dbReference>
<protein>
    <submittedName>
        <fullName evidence="4">Putative signaling protein</fullName>
    </submittedName>
</protein>
<dbReference type="InterPro" id="IPR035965">
    <property type="entry name" value="PAS-like_dom_sf"/>
</dbReference>
<organism evidence="4 5">
    <name type="scientific">Amphibacillus xylanus (strain ATCC 51415 / DSM 6626 / JCM 7361 / LMG 17667 / NBRC 15112 / Ep01)</name>
    <dbReference type="NCBI Taxonomy" id="698758"/>
    <lineage>
        <taxon>Bacteria</taxon>
        <taxon>Bacillati</taxon>
        <taxon>Bacillota</taxon>
        <taxon>Bacilli</taxon>
        <taxon>Bacillales</taxon>
        <taxon>Bacillaceae</taxon>
        <taxon>Amphibacillus</taxon>
    </lineage>
</organism>
<reference evidence="4 5" key="1">
    <citation type="submission" date="2011-01" db="EMBL/GenBank/DDBJ databases">
        <title>Whole genome sequence of Amphibacillus xylinus NBRC 15112.</title>
        <authorList>
            <person name="Nakazawa H."/>
            <person name="Katano Y."/>
            <person name="Nakamura S."/>
            <person name="Sasagawa M."/>
            <person name="Fukada J."/>
            <person name="Arai T."/>
            <person name="Sasakura N."/>
            <person name="Mochizuki D."/>
            <person name="Hosoyama A."/>
            <person name="Harada K."/>
            <person name="Horikawa H."/>
            <person name="Kato Y."/>
            <person name="Harada T."/>
            <person name="Sasaki K."/>
            <person name="Sekiguchi M."/>
            <person name="Hodoyama M."/>
            <person name="Nishiko R."/>
            <person name="Narita H."/>
            <person name="Hanamaki A."/>
            <person name="Hata C."/>
            <person name="Konno Y."/>
            <person name="Niimura Y."/>
            <person name="Yamazaki S."/>
            <person name="Fujita N."/>
        </authorList>
    </citation>
    <scope>NUCLEOTIDE SEQUENCE [LARGE SCALE GENOMIC DNA]</scope>
    <source>
        <strain evidence="5">ATCC 51415 / DSM 6626 / JCM 7361 / LMG 17667 / NBRC 15112 / Ep01</strain>
    </source>
</reference>
<dbReference type="AlphaFoldDB" id="K0IZR3"/>
<dbReference type="InterPro" id="IPR001610">
    <property type="entry name" value="PAC"/>
</dbReference>
<dbReference type="InterPro" id="IPR043128">
    <property type="entry name" value="Rev_trsase/Diguanyl_cyclase"/>
</dbReference>
<feature type="domain" description="PAC" evidence="2">
    <location>
        <begin position="333"/>
        <end position="385"/>
    </location>
</feature>